<accession>A0A1Q8TG26</accession>
<evidence type="ECO:0000313" key="2">
    <source>
        <dbReference type="Proteomes" id="UP000186806"/>
    </source>
</evidence>
<reference evidence="1 2" key="1">
    <citation type="submission" date="2016-12" db="EMBL/GenBank/DDBJ databases">
        <title>Draft genome sequences of strains Salinicola socius SMB35, Salinicola sp. MH3R3-1 and Chromohalobacter sp. SMB17 from the Verkhnekamsk potash mining region of Russia.</title>
        <authorList>
            <person name="Mavrodi D.V."/>
            <person name="Olsson B.E."/>
            <person name="Korsakova E.S."/>
            <person name="Pyankova A."/>
            <person name="Mavrodi O.V."/>
            <person name="Plotnikova E.G."/>
        </authorList>
    </citation>
    <scope>NUCLEOTIDE SEQUENCE [LARGE SCALE GENOMIC DNA]</scope>
    <source>
        <strain evidence="1 2">SMB17</strain>
    </source>
</reference>
<proteinExistence type="predicted"/>
<keyword evidence="2" id="KW-1185">Reference proteome</keyword>
<dbReference type="Proteomes" id="UP000186806">
    <property type="component" value="Unassembled WGS sequence"/>
</dbReference>
<evidence type="ECO:0008006" key="3">
    <source>
        <dbReference type="Google" id="ProtNLM"/>
    </source>
</evidence>
<gene>
    <name evidence="1" type="ORF">BTW10_04035</name>
</gene>
<evidence type="ECO:0000313" key="1">
    <source>
        <dbReference type="EMBL" id="OLO12640.1"/>
    </source>
</evidence>
<dbReference type="EMBL" id="MSDQ01000006">
    <property type="protein sequence ID" value="OLO12640.1"/>
    <property type="molecule type" value="Genomic_DNA"/>
</dbReference>
<name>A0A1Q8TG26_9GAMM</name>
<sequence>MFDEYTKYEQKAHMAMNQVSIVFDLARAAEKMCEWKNVGSSKKAWSEGPFIEAPANQRKIDRSFPYLVRASIEARVIAKRADHIFQKEAESGMKKIDLPEVDGSRVEPYIAKAAIIEQFELFKEICVFFKAPFNKKRAEKLRGCVDDVLLDRLIAAVTRRNELTHQDECQPPTMREAVEYFYDITELAVQFGSLASEGLFDNKSIQPTAKASAD</sequence>
<dbReference type="AlphaFoldDB" id="A0A1Q8TG26"/>
<protein>
    <recommendedName>
        <fullName evidence="3">RiboL-PSP-HEPN domain-containing protein</fullName>
    </recommendedName>
</protein>
<comment type="caution">
    <text evidence="1">The sequence shown here is derived from an EMBL/GenBank/DDBJ whole genome shotgun (WGS) entry which is preliminary data.</text>
</comment>
<organism evidence="1 2">
    <name type="scientific">Chromohalobacter japonicus</name>
    <dbReference type="NCBI Taxonomy" id="223900"/>
    <lineage>
        <taxon>Bacteria</taxon>
        <taxon>Pseudomonadati</taxon>
        <taxon>Pseudomonadota</taxon>
        <taxon>Gammaproteobacteria</taxon>
        <taxon>Oceanospirillales</taxon>
        <taxon>Halomonadaceae</taxon>
        <taxon>Chromohalobacter</taxon>
    </lineage>
</organism>
<dbReference type="RefSeq" id="WP_075368281.1">
    <property type="nucleotide sequence ID" value="NZ_MSDQ01000006.1"/>
</dbReference>